<reference evidence="2 3" key="1">
    <citation type="submission" date="2023-05" db="EMBL/GenBank/DDBJ databases">
        <title>Novel species of genus Flectobacillus isolated from stream in China.</title>
        <authorList>
            <person name="Lu H."/>
        </authorList>
    </citation>
    <scope>NUCLEOTIDE SEQUENCE [LARGE SCALE GENOMIC DNA]</scope>
    <source>
        <strain evidence="2 3">KCTC 42575</strain>
    </source>
</reference>
<comment type="caution">
    <text evidence="2">The sequence shown here is derived from an EMBL/GenBank/DDBJ whole genome shotgun (WGS) entry which is preliminary data.</text>
</comment>
<protein>
    <submittedName>
        <fullName evidence="2">Metallophosphoesterase</fullName>
    </submittedName>
</protein>
<keyword evidence="3" id="KW-1185">Reference proteome</keyword>
<dbReference type="RefSeq" id="WP_283346225.1">
    <property type="nucleotide sequence ID" value="NZ_JASHIF010000023.1"/>
</dbReference>
<evidence type="ECO:0000256" key="1">
    <source>
        <dbReference type="SAM" id="Phobius"/>
    </source>
</evidence>
<feature type="transmembrane region" description="Helical" evidence="1">
    <location>
        <begin position="307"/>
        <end position="334"/>
    </location>
</feature>
<proteinExistence type="predicted"/>
<organism evidence="2 3">
    <name type="scientific">Flectobacillus roseus</name>
    <dbReference type="NCBI Taxonomy" id="502259"/>
    <lineage>
        <taxon>Bacteria</taxon>
        <taxon>Pseudomonadati</taxon>
        <taxon>Bacteroidota</taxon>
        <taxon>Cytophagia</taxon>
        <taxon>Cytophagales</taxon>
        <taxon>Flectobacillaceae</taxon>
        <taxon>Flectobacillus</taxon>
    </lineage>
</organism>
<dbReference type="PANTHER" id="PTHR34990">
    <property type="entry name" value="UDP-2,3-DIACYLGLUCOSAMINE HYDROLASE-RELATED"/>
    <property type="match status" value="1"/>
</dbReference>
<keyword evidence="1" id="KW-1133">Transmembrane helix</keyword>
<gene>
    <name evidence="2" type="ORF">QM524_21855</name>
</gene>
<dbReference type="PANTHER" id="PTHR34990:SF2">
    <property type="entry name" value="BLL8164 PROTEIN"/>
    <property type="match status" value="1"/>
</dbReference>
<dbReference type="InterPro" id="IPR029052">
    <property type="entry name" value="Metallo-depent_PP-like"/>
</dbReference>
<evidence type="ECO:0000313" key="3">
    <source>
        <dbReference type="Proteomes" id="UP001236507"/>
    </source>
</evidence>
<dbReference type="EMBL" id="JASHIF010000023">
    <property type="protein sequence ID" value="MDI9861882.1"/>
    <property type="molecule type" value="Genomic_DNA"/>
</dbReference>
<dbReference type="Proteomes" id="UP001236507">
    <property type="component" value="Unassembled WGS sequence"/>
</dbReference>
<sequence length="474" mass="55040">MTLQNNSLTDLHQVETLNTSAAHFLIISDLHIARGKEPSGMITGTENFFADEAFLRWIQFHLNKYQEEEAVLVINGDFIDFLRVIFTEKEVLHFGYDEWQKILQKVQINKTIEELKASFTEDEKVYGFKTDDFKSIWKLEKVIEGHEKVFLALVEWLSQPHKELLILKGNHDLEWHWEKVQTYFSVKLNEIALQQNKPIIGKISFIQDSVIINQKLYIEHGHRYDKFSHVVGTPTLDGKLSGQLRLPLGSFVNRYLLNRIEVAYPFLDNIRPTSNILAILLKERFPLAIEILTKRVLALLKFVDKKAFAYVFGQALTFIGIIMIPVVLTIFLMYKDITNINLKGDWSNLSFLKNLGTLIISYIVGQFVGVFNLKEPDDLSQEAPNIFKKYPSIEVITMGHTHNPMQIFQENKAFFNSGTWIPIVEQTVGNLKEDKTYNYLEISFLEKELFTKDSLKRWNDDAQRPEGLYLTLKN</sequence>
<feature type="transmembrane region" description="Helical" evidence="1">
    <location>
        <begin position="354"/>
        <end position="373"/>
    </location>
</feature>
<accession>A0ABT6YEM3</accession>
<evidence type="ECO:0000313" key="2">
    <source>
        <dbReference type="EMBL" id="MDI9861882.1"/>
    </source>
</evidence>
<dbReference type="SUPFAM" id="SSF56300">
    <property type="entry name" value="Metallo-dependent phosphatases"/>
    <property type="match status" value="1"/>
</dbReference>
<dbReference type="InterPro" id="IPR043461">
    <property type="entry name" value="LpxH-like"/>
</dbReference>
<keyword evidence="1" id="KW-0812">Transmembrane</keyword>
<name>A0ABT6YEM3_9BACT</name>
<keyword evidence="1" id="KW-0472">Membrane</keyword>